<organism evidence="1 2">
    <name type="scientific">Helicovermis profundi</name>
    <dbReference type="NCBI Taxonomy" id="3065157"/>
    <lineage>
        <taxon>Bacteria</taxon>
        <taxon>Bacillati</taxon>
        <taxon>Bacillota</taxon>
        <taxon>Clostridia</taxon>
        <taxon>Helicovermis</taxon>
    </lineage>
</organism>
<dbReference type="RefSeq" id="WP_338535895.1">
    <property type="nucleotide sequence ID" value="NZ_AP028654.1"/>
</dbReference>
<evidence type="ECO:0008006" key="3">
    <source>
        <dbReference type="Google" id="ProtNLM"/>
    </source>
</evidence>
<keyword evidence="2" id="KW-1185">Reference proteome</keyword>
<dbReference type="KEGG" id="hprf:HLPR_26310"/>
<protein>
    <recommendedName>
        <fullName evidence="3">Flagellar protein</fullName>
    </recommendedName>
</protein>
<dbReference type="EMBL" id="AP028654">
    <property type="protein sequence ID" value="BEP30300.1"/>
    <property type="molecule type" value="Genomic_DNA"/>
</dbReference>
<evidence type="ECO:0000313" key="1">
    <source>
        <dbReference type="EMBL" id="BEP30300.1"/>
    </source>
</evidence>
<accession>A0AAU9E824</accession>
<name>A0AAU9E824_9FIRM</name>
<proteinExistence type="predicted"/>
<dbReference type="Proteomes" id="UP001321786">
    <property type="component" value="Chromosome"/>
</dbReference>
<evidence type="ECO:0000313" key="2">
    <source>
        <dbReference type="Proteomes" id="UP001321786"/>
    </source>
</evidence>
<sequence>MNDYTCKRCGNLLLNGQKNYCTKCMEKNKVDLKIIREYLEKNKNATLMEISIATGISVKIINNLISNNSIEIVKDPYKL</sequence>
<reference evidence="1 2" key="1">
    <citation type="submission" date="2023-08" db="EMBL/GenBank/DDBJ databases">
        <title>Helicovermis profunda gen. nov., sp. nov., a novel mesophilic, fermentative bacterium within the Bacillota from a deep-sea hydrothermal vent chimney.</title>
        <authorList>
            <person name="Miyazaki U."/>
            <person name="Mizutani D."/>
            <person name="Hashimoto Y."/>
            <person name="Tame A."/>
            <person name="Sawayama S."/>
            <person name="Miyazaki J."/>
            <person name="Takai K."/>
            <person name="Nakagawa S."/>
        </authorList>
    </citation>
    <scope>NUCLEOTIDE SEQUENCE [LARGE SCALE GENOMIC DNA]</scope>
    <source>
        <strain evidence="1 2">S502</strain>
    </source>
</reference>
<dbReference type="AlphaFoldDB" id="A0AAU9E824"/>
<gene>
    <name evidence="1" type="ORF">HLPR_26310</name>
</gene>